<gene>
    <name evidence="1" type="ORF">PoB_006868300</name>
</gene>
<dbReference type="Proteomes" id="UP000735302">
    <property type="component" value="Unassembled WGS sequence"/>
</dbReference>
<reference evidence="1 2" key="1">
    <citation type="journal article" date="2021" name="Elife">
        <title>Chloroplast acquisition without the gene transfer in kleptoplastic sea slugs, Plakobranchus ocellatus.</title>
        <authorList>
            <person name="Maeda T."/>
            <person name="Takahashi S."/>
            <person name="Yoshida T."/>
            <person name="Shimamura S."/>
            <person name="Takaki Y."/>
            <person name="Nagai Y."/>
            <person name="Toyoda A."/>
            <person name="Suzuki Y."/>
            <person name="Arimoto A."/>
            <person name="Ishii H."/>
            <person name="Satoh N."/>
            <person name="Nishiyama T."/>
            <person name="Hasebe M."/>
            <person name="Maruyama T."/>
            <person name="Minagawa J."/>
            <person name="Obokata J."/>
            <person name="Shigenobu S."/>
        </authorList>
    </citation>
    <scope>NUCLEOTIDE SEQUENCE [LARGE SCALE GENOMIC DNA]</scope>
</reference>
<protein>
    <submittedName>
        <fullName evidence="1">Uncharacterized protein</fullName>
    </submittedName>
</protein>
<keyword evidence="2" id="KW-1185">Reference proteome</keyword>
<comment type="caution">
    <text evidence="1">The sequence shown here is derived from an EMBL/GenBank/DDBJ whole genome shotgun (WGS) entry which is preliminary data.</text>
</comment>
<dbReference type="EMBL" id="BLXT01007756">
    <property type="protein sequence ID" value="GFO42178.1"/>
    <property type="molecule type" value="Genomic_DNA"/>
</dbReference>
<sequence length="171" mass="18724">MSLAERATESKYCQRSRSEIGFTSERPTLRSAGNFVRTSFDYSTSDRANRRPAGQWSADQTAWSKSGLSKTQISGVPRVTSNNKLTVTLCMMGSYDKREKLMRPGQPASLNSSRRFINSSGFPKTLELLNRAATKTGRRLRGVINFHGSLVPSKRSPGVSGCVRVCPGVSG</sequence>
<accession>A0AAV4DD75</accession>
<organism evidence="1 2">
    <name type="scientific">Plakobranchus ocellatus</name>
    <dbReference type="NCBI Taxonomy" id="259542"/>
    <lineage>
        <taxon>Eukaryota</taxon>
        <taxon>Metazoa</taxon>
        <taxon>Spiralia</taxon>
        <taxon>Lophotrochozoa</taxon>
        <taxon>Mollusca</taxon>
        <taxon>Gastropoda</taxon>
        <taxon>Heterobranchia</taxon>
        <taxon>Euthyneura</taxon>
        <taxon>Panpulmonata</taxon>
        <taxon>Sacoglossa</taxon>
        <taxon>Placobranchoidea</taxon>
        <taxon>Plakobranchidae</taxon>
        <taxon>Plakobranchus</taxon>
    </lineage>
</organism>
<name>A0AAV4DD75_9GAST</name>
<dbReference type="AlphaFoldDB" id="A0AAV4DD75"/>
<evidence type="ECO:0000313" key="2">
    <source>
        <dbReference type="Proteomes" id="UP000735302"/>
    </source>
</evidence>
<evidence type="ECO:0000313" key="1">
    <source>
        <dbReference type="EMBL" id="GFO42178.1"/>
    </source>
</evidence>
<proteinExistence type="predicted"/>